<proteinExistence type="predicted"/>
<keyword evidence="2" id="KW-1185">Reference proteome</keyword>
<gene>
    <name evidence="1" type="ORF">BpHYR1_045964</name>
</gene>
<sequence length="71" mass="7974">MQESVVEFESIKLVTQGSALTQSRSIDHALVEGLSWRIVQPIKYGQGKARKQSVKSLFAVQEKQETLNDNL</sequence>
<evidence type="ECO:0000313" key="1">
    <source>
        <dbReference type="EMBL" id="RNA43701.1"/>
    </source>
</evidence>
<evidence type="ECO:0000313" key="2">
    <source>
        <dbReference type="Proteomes" id="UP000276133"/>
    </source>
</evidence>
<comment type="caution">
    <text evidence="1">The sequence shown here is derived from an EMBL/GenBank/DDBJ whole genome shotgun (WGS) entry which is preliminary data.</text>
</comment>
<dbReference type="EMBL" id="REGN01000185">
    <property type="protein sequence ID" value="RNA43701.1"/>
    <property type="molecule type" value="Genomic_DNA"/>
</dbReference>
<reference evidence="1 2" key="1">
    <citation type="journal article" date="2018" name="Sci. Rep.">
        <title>Genomic signatures of local adaptation to the degree of environmental predictability in rotifers.</title>
        <authorList>
            <person name="Franch-Gras L."/>
            <person name="Hahn C."/>
            <person name="Garcia-Roger E.M."/>
            <person name="Carmona M.J."/>
            <person name="Serra M."/>
            <person name="Gomez A."/>
        </authorList>
    </citation>
    <scope>NUCLEOTIDE SEQUENCE [LARGE SCALE GENOMIC DNA]</scope>
    <source>
        <strain evidence="1">HYR1</strain>
    </source>
</reference>
<protein>
    <submittedName>
        <fullName evidence="1">Uncharacterized protein</fullName>
    </submittedName>
</protein>
<dbReference type="Proteomes" id="UP000276133">
    <property type="component" value="Unassembled WGS sequence"/>
</dbReference>
<name>A0A3M7T6W1_BRAPC</name>
<dbReference type="AlphaFoldDB" id="A0A3M7T6W1"/>
<accession>A0A3M7T6W1</accession>
<organism evidence="1 2">
    <name type="scientific">Brachionus plicatilis</name>
    <name type="common">Marine rotifer</name>
    <name type="synonym">Brachionus muelleri</name>
    <dbReference type="NCBI Taxonomy" id="10195"/>
    <lineage>
        <taxon>Eukaryota</taxon>
        <taxon>Metazoa</taxon>
        <taxon>Spiralia</taxon>
        <taxon>Gnathifera</taxon>
        <taxon>Rotifera</taxon>
        <taxon>Eurotatoria</taxon>
        <taxon>Monogononta</taxon>
        <taxon>Pseudotrocha</taxon>
        <taxon>Ploima</taxon>
        <taxon>Brachionidae</taxon>
        <taxon>Brachionus</taxon>
    </lineage>
</organism>